<keyword evidence="7 10" id="KW-0235">DNA replication</keyword>
<evidence type="ECO:0000256" key="7">
    <source>
        <dbReference type="ARBA" id="ARBA00022705"/>
    </source>
</evidence>
<evidence type="ECO:0000259" key="11">
    <source>
        <dbReference type="Pfam" id="PF00712"/>
    </source>
</evidence>
<dbReference type="Proteomes" id="UP000199533">
    <property type="component" value="Unassembled WGS sequence"/>
</dbReference>
<protein>
    <recommendedName>
        <fullName evidence="3 10">Beta sliding clamp</fullName>
    </recommendedName>
</protein>
<evidence type="ECO:0000256" key="9">
    <source>
        <dbReference type="ARBA" id="ARBA00023125"/>
    </source>
</evidence>
<keyword evidence="8 10" id="KW-0239">DNA-directed DNA polymerase</keyword>
<comment type="subunit">
    <text evidence="10">Forms a ring-shaped head-to-tail homodimer around DNA.</text>
</comment>
<dbReference type="InterPro" id="IPR001001">
    <property type="entry name" value="DNA_polIII_beta"/>
</dbReference>
<evidence type="ECO:0000313" key="15">
    <source>
        <dbReference type="Proteomes" id="UP000199533"/>
    </source>
</evidence>
<comment type="function">
    <text evidence="10">Confers DNA tethering and processivity to DNA polymerases and other proteins. Acts as a clamp, forming a ring around DNA (a reaction catalyzed by the clamp-loading complex) which diffuses in an ATP-independent manner freely and bidirectionally along dsDNA. Initially characterized for its ability to contact the catalytic subunit of DNA polymerase III (Pol III), a complex, multichain enzyme responsible for most of the replicative synthesis in bacteria; Pol III exhibits 3'-5' exonuclease proofreading activity. The beta chain is required for initiation of replication as well as for processivity of DNA replication.</text>
</comment>
<sequence>MLLIKTKRDSLLKPLQMVTGIVEKRQTSPILSNVLIQKNDEVIYFLTSDMEMQIKAISKLNNNQEQNFSLTVSAKKMQDILRSLDVDAEVSLIRKDEKLQIKSGKSLFNLQILPPEDFPIITTEDNELIAAITLQQNIFKNLLNNVQYAIAEQDIRYFLNGVLLAIENDELKTVGTDTHRLALALTTIQPANMNYEVILPRKTIIELGKLLKDNEESINIEIFAKRIRFSFSNIVLISRVIDGKYPNYSRAIPDQSDIFFDLDRLTFLHALQRVSILSNPNELLRGVRLIISKEKLGIICKNNEQEEATDEIAIQYDDDTIDFSLNITYLFDFLNNILVDTFRFSLVKASGSVLITIPGREDFKYVIMPMKI</sequence>
<comment type="subcellular location">
    <subcellularLocation>
        <location evidence="1 10">Cytoplasm</location>
    </subcellularLocation>
</comment>
<evidence type="ECO:0000256" key="10">
    <source>
        <dbReference type="PIRNR" id="PIRNR000804"/>
    </source>
</evidence>
<accession>A0A1I3X5T0</accession>
<dbReference type="EMBL" id="FOSP01000001">
    <property type="protein sequence ID" value="SFK14211.1"/>
    <property type="molecule type" value="Genomic_DNA"/>
</dbReference>
<keyword evidence="9" id="KW-0238">DNA-binding</keyword>
<keyword evidence="6 10" id="KW-0548">Nucleotidyltransferase</keyword>
<feature type="domain" description="DNA polymerase III beta sliding clamp central" evidence="12">
    <location>
        <begin position="133"/>
        <end position="247"/>
    </location>
</feature>
<feature type="domain" description="DNA polymerase III beta sliding clamp N-terminal" evidence="11">
    <location>
        <begin position="6"/>
        <end position="121"/>
    </location>
</feature>
<keyword evidence="4 10" id="KW-0963">Cytoplasm</keyword>
<evidence type="ECO:0000256" key="3">
    <source>
        <dbReference type="ARBA" id="ARBA00021035"/>
    </source>
</evidence>
<dbReference type="PANTHER" id="PTHR30478:SF0">
    <property type="entry name" value="BETA SLIDING CLAMP"/>
    <property type="match status" value="1"/>
</dbReference>
<dbReference type="SMART" id="SM00480">
    <property type="entry name" value="POL3Bc"/>
    <property type="match status" value="1"/>
</dbReference>
<dbReference type="SUPFAM" id="SSF55979">
    <property type="entry name" value="DNA clamp"/>
    <property type="match status" value="3"/>
</dbReference>
<dbReference type="InterPro" id="IPR046938">
    <property type="entry name" value="DNA_clamp_sf"/>
</dbReference>
<dbReference type="GO" id="GO:0003677">
    <property type="term" value="F:DNA binding"/>
    <property type="evidence" value="ECO:0007669"/>
    <property type="project" value="UniProtKB-UniRule"/>
</dbReference>
<dbReference type="AlphaFoldDB" id="A0A1I3X5T0"/>
<dbReference type="Pfam" id="PF00712">
    <property type="entry name" value="DNA_pol3_beta"/>
    <property type="match status" value="1"/>
</dbReference>
<dbReference type="STRING" id="52441.SAMN05216302_1001102"/>
<dbReference type="InterPro" id="IPR022635">
    <property type="entry name" value="DNA_polIII_beta_C"/>
</dbReference>
<evidence type="ECO:0000256" key="8">
    <source>
        <dbReference type="ARBA" id="ARBA00022932"/>
    </source>
</evidence>
<dbReference type="Gene3D" id="3.70.10.10">
    <property type="match status" value="1"/>
</dbReference>
<dbReference type="GO" id="GO:0005737">
    <property type="term" value="C:cytoplasm"/>
    <property type="evidence" value="ECO:0007669"/>
    <property type="project" value="UniProtKB-SubCell"/>
</dbReference>
<evidence type="ECO:0000256" key="1">
    <source>
        <dbReference type="ARBA" id="ARBA00004496"/>
    </source>
</evidence>
<evidence type="ECO:0000256" key="5">
    <source>
        <dbReference type="ARBA" id="ARBA00022679"/>
    </source>
</evidence>
<evidence type="ECO:0000313" key="14">
    <source>
        <dbReference type="EMBL" id="SFK14211.1"/>
    </source>
</evidence>
<dbReference type="Pfam" id="PF02767">
    <property type="entry name" value="DNA_pol3_beta_2"/>
    <property type="match status" value="1"/>
</dbReference>
<dbReference type="NCBIfam" id="TIGR00663">
    <property type="entry name" value="dnan"/>
    <property type="match status" value="1"/>
</dbReference>
<comment type="similarity">
    <text evidence="2 10">Belongs to the beta sliding clamp family.</text>
</comment>
<evidence type="ECO:0000256" key="2">
    <source>
        <dbReference type="ARBA" id="ARBA00010752"/>
    </source>
</evidence>
<dbReference type="CDD" id="cd00140">
    <property type="entry name" value="beta_clamp"/>
    <property type="match status" value="1"/>
</dbReference>
<proteinExistence type="inferred from homology"/>
<dbReference type="GO" id="GO:0009360">
    <property type="term" value="C:DNA polymerase III complex"/>
    <property type="evidence" value="ECO:0007669"/>
    <property type="project" value="InterPro"/>
</dbReference>
<dbReference type="PIRSF" id="PIRSF000804">
    <property type="entry name" value="DNA_pol_III_b"/>
    <property type="match status" value="1"/>
</dbReference>
<reference evidence="15" key="1">
    <citation type="submission" date="2016-10" db="EMBL/GenBank/DDBJ databases">
        <authorList>
            <person name="Varghese N."/>
            <person name="Submissions S."/>
        </authorList>
    </citation>
    <scope>NUCLEOTIDE SEQUENCE [LARGE SCALE GENOMIC DNA]</scope>
    <source>
        <strain evidence="15">Nm69</strain>
    </source>
</reference>
<dbReference type="PANTHER" id="PTHR30478">
    <property type="entry name" value="DNA POLYMERASE III SUBUNIT BETA"/>
    <property type="match status" value="1"/>
</dbReference>
<dbReference type="GO" id="GO:0006271">
    <property type="term" value="P:DNA strand elongation involved in DNA replication"/>
    <property type="evidence" value="ECO:0007669"/>
    <property type="project" value="TreeGrafter"/>
</dbReference>
<keyword evidence="5 10" id="KW-0808">Transferase</keyword>
<dbReference type="Gene3D" id="3.10.150.10">
    <property type="entry name" value="DNA Polymerase III, subunit A, domain 2"/>
    <property type="match status" value="1"/>
</dbReference>
<evidence type="ECO:0000259" key="13">
    <source>
        <dbReference type="Pfam" id="PF02768"/>
    </source>
</evidence>
<dbReference type="InterPro" id="IPR022634">
    <property type="entry name" value="DNA_polIII_beta_N"/>
</dbReference>
<keyword evidence="15" id="KW-1185">Reference proteome</keyword>
<dbReference type="Pfam" id="PF02768">
    <property type="entry name" value="DNA_pol3_beta_3"/>
    <property type="match status" value="1"/>
</dbReference>
<organism evidence="14 15">
    <name type="scientific">Nitrosomonas aestuarii</name>
    <dbReference type="NCBI Taxonomy" id="52441"/>
    <lineage>
        <taxon>Bacteria</taxon>
        <taxon>Pseudomonadati</taxon>
        <taxon>Pseudomonadota</taxon>
        <taxon>Betaproteobacteria</taxon>
        <taxon>Nitrosomonadales</taxon>
        <taxon>Nitrosomonadaceae</taxon>
        <taxon>Nitrosomonas</taxon>
    </lineage>
</organism>
<feature type="domain" description="DNA polymerase III beta sliding clamp C-terminal" evidence="13">
    <location>
        <begin position="250"/>
        <end position="370"/>
    </location>
</feature>
<dbReference type="InterPro" id="IPR022637">
    <property type="entry name" value="DNA_polIII_beta_cen"/>
</dbReference>
<gene>
    <name evidence="14" type="ORF">SAMN05216302_1001102</name>
</gene>
<dbReference type="GO" id="GO:0003887">
    <property type="term" value="F:DNA-directed DNA polymerase activity"/>
    <property type="evidence" value="ECO:0007669"/>
    <property type="project" value="UniProtKB-UniRule"/>
</dbReference>
<dbReference type="OrthoDB" id="8421503at2"/>
<evidence type="ECO:0000259" key="12">
    <source>
        <dbReference type="Pfam" id="PF02767"/>
    </source>
</evidence>
<evidence type="ECO:0000256" key="6">
    <source>
        <dbReference type="ARBA" id="ARBA00022695"/>
    </source>
</evidence>
<name>A0A1I3X5T0_9PROT</name>
<evidence type="ECO:0000256" key="4">
    <source>
        <dbReference type="ARBA" id="ARBA00022490"/>
    </source>
</evidence>
<dbReference type="GO" id="GO:0008408">
    <property type="term" value="F:3'-5' exonuclease activity"/>
    <property type="evidence" value="ECO:0007669"/>
    <property type="project" value="InterPro"/>
</dbReference>
<dbReference type="RefSeq" id="WP_090696348.1">
    <property type="nucleotide sequence ID" value="NZ_FOSP01000001.1"/>
</dbReference>